<comment type="caution">
    <text evidence="3">The sequence shown here is derived from an EMBL/GenBank/DDBJ whole genome shotgun (WGS) entry which is preliminary data.</text>
</comment>
<gene>
    <name evidence="3" type="ORF">HNR40_007585</name>
</gene>
<dbReference type="AlphaFoldDB" id="A0A7W8EII9"/>
<keyword evidence="4" id="KW-1185">Reference proteome</keyword>
<dbReference type="EMBL" id="JACHIN010000012">
    <property type="protein sequence ID" value="MBB5082090.1"/>
    <property type="molecule type" value="Genomic_DNA"/>
</dbReference>
<dbReference type="Proteomes" id="UP000568380">
    <property type="component" value="Unassembled WGS sequence"/>
</dbReference>
<feature type="transmembrane region" description="Helical" evidence="2">
    <location>
        <begin position="162"/>
        <end position="182"/>
    </location>
</feature>
<keyword evidence="2" id="KW-1133">Transmembrane helix</keyword>
<accession>A0A7W8EII9</accession>
<reference evidence="3 4" key="1">
    <citation type="submission" date="2020-08" db="EMBL/GenBank/DDBJ databases">
        <title>Genomic Encyclopedia of Type Strains, Phase IV (KMG-IV): sequencing the most valuable type-strain genomes for metagenomic binning, comparative biology and taxonomic classification.</title>
        <authorList>
            <person name="Goeker M."/>
        </authorList>
    </citation>
    <scope>NUCLEOTIDE SEQUENCE [LARGE SCALE GENOMIC DNA]</scope>
    <source>
        <strain evidence="3 4">DSM 45385</strain>
    </source>
</reference>
<protein>
    <submittedName>
        <fullName evidence="3">Uncharacterized protein involved in exopolysaccharide biosynthesis</fullName>
    </submittedName>
</protein>
<evidence type="ECO:0000313" key="3">
    <source>
        <dbReference type="EMBL" id="MBB5082090.1"/>
    </source>
</evidence>
<dbReference type="PANTHER" id="PTHR32309">
    <property type="entry name" value="TYROSINE-PROTEIN KINASE"/>
    <property type="match status" value="1"/>
</dbReference>
<feature type="compositionally biased region" description="Basic and acidic residues" evidence="1">
    <location>
        <begin position="188"/>
        <end position="204"/>
    </location>
</feature>
<evidence type="ECO:0000256" key="2">
    <source>
        <dbReference type="SAM" id="Phobius"/>
    </source>
</evidence>
<dbReference type="PANTHER" id="PTHR32309:SF31">
    <property type="entry name" value="CAPSULAR EXOPOLYSACCHARIDE FAMILY"/>
    <property type="match status" value="1"/>
</dbReference>
<keyword evidence="2" id="KW-0812">Transmembrane</keyword>
<proteinExistence type="predicted"/>
<evidence type="ECO:0000313" key="4">
    <source>
        <dbReference type="Proteomes" id="UP000568380"/>
    </source>
</evidence>
<dbReference type="RefSeq" id="WP_184969991.1">
    <property type="nucleotide sequence ID" value="NZ_JACHIN010000012.1"/>
</dbReference>
<feature type="region of interest" description="Disordered" evidence="1">
    <location>
        <begin position="184"/>
        <end position="214"/>
    </location>
</feature>
<organism evidence="3 4">
    <name type="scientific">Nonomuraea endophytica</name>
    <dbReference type="NCBI Taxonomy" id="714136"/>
    <lineage>
        <taxon>Bacteria</taxon>
        <taxon>Bacillati</taxon>
        <taxon>Actinomycetota</taxon>
        <taxon>Actinomycetes</taxon>
        <taxon>Streptosporangiales</taxon>
        <taxon>Streptosporangiaceae</taxon>
        <taxon>Nonomuraea</taxon>
    </lineage>
</organism>
<keyword evidence="2" id="KW-0472">Membrane</keyword>
<name>A0A7W8EII9_9ACTN</name>
<feature type="compositionally biased region" description="Basic residues" evidence="1">
    <location>
        <begin position="205"/>
        <end position="214"/>
    </location>
</feature>
<sequence>MSVTRRVSAAARRWWPQGCAVVLGLCAGLLYTALTDRVYTAQAYVVVVADAPSSIEQTTKFAQAFTKIATQPAIVAAALRPGLAAHTVGELQRTVRVSGSPDAPMISLAASAPDAAQAATQANALAQSLITYAGARATDTGVRIANLSQAVAPEEPSGPDPLINLTVGAAAGLLLGGLFYLVTPPTRPGRDKSATRDEPAARARERSRKRPVGA</sequence>
<dbReference type="InterPro" id="IPR050445">
    <property type="entry name" value="Bact_polysacc_biosynth/exp"/>
</dbReference>
<evidence type="ECO:0000256" key="1">
    <source>
        <dbReference type="SAM" id="MobiDB-lite"/>
    </source>
</evidence>